<feature type="signal peptide" evidence="1">
    <location>
        <begin position="1"/>
        <end position="23"/>
    </location>
</feature>
<reference evidence="4 5" key="1">
    <citation type="submission" date="2019-09" db="EMBL/GenBank/DDBJ databases">
        <title>Bacillus ochoae sp. nov., Paenibacillus whitsoniae sp. nov., Paenibacillus spiritus sp. nov. Isolated from the Mars Exploration Rover during spacecraft assembly.</title>
        <authorList>
            <person name="Seuylemezian A."/>
            <person name="Vaishampayan P."/>
        </authorList>
    </citation>
    <scope>NUCLEOTIDE SEQUENCE [LARGE SCALE GENOMIC DNA]</scope>
    <source>
        <strain evidence="4 5">MER_111</strain>
    </source>
</reference>
<dbReference type="PANTHER" id="PTHR40446">
    <property type="entry name" value="N-ACETYLGLUCOSAMINE-1-PHOSPHODIESTER ALPHA-N-ACETYLGLUCOSAMINIDASE"/>
    <property type="match status" value="1"/>
</dbReference>
<dbReference type="Pfam" id="PF09992">
    <property type="entry name" value="NAGPA"/>
    <property type="match status" value="1"/>
</dbReference>
<dbReference type="OrthoDB" id="9809781at2"/>
<feature type="domain" description="Phosphodiester glycosidase" evidence="3">
    <location>
        <begin position="203"/>
        <end position="377"/>
    </location>
</feature>
<dbReference type="InterPro" id="IPR012854">
    <property type="entry name" value="Cu_amine_oxidase-like_N"/>
</dbReference>
<evidence type="ECO:0000256" key="1">
    <source>
        <dbReference type="SAM" id="SignalP"/>
    </source>
</evidence>
<evidence type="ECO:0000259" key="3">
    <source>
        <dbReference type="Pfam" id="PF09992"/>
    </source>
</evidence>
<dbReference type="EMBL" id="VYKK01000012">
    <property type="protein sequence ID" value="KAA9004970.1"/>
    <property type="molecule type" value="Genomic_DNA"/>
</dbReference>
<dbReference type="InterPro" id="IPR036582">
    <property type="entry name" value="Mao_N_sf"/>
</dbReference>
<dbReference type="RefSeq" id="WP_150458122.1">
    <property type="nucleotide sequence ID" value="NZ_VYKK01000012.1"/>
</dbReference>
<organism evidence="4 5">
    <name type="scientific">Paenibacillus spiritus</name>
    <dbReference type="NCBI Taxonomy" id="2496557"/>
    <lineage>
        <taxon>Bacteria</taxon>
        <taxon>Bacillati</taxon>
        <taxon>Bacillota</taxon>
        <taxon>Bacilli</taxon>
        <taxon>Bacillales</taxon>
        <taxon>Paenibacillaceae</taxon>
        <taxon>Paenibacillus</taxon>
    </lineage>
</organism>
<evidence type="ECO:0000313" key="5">
    <source>
        <dbReference type="Proteomes" id="UP000367750"/>
    </source>
</evidence>
<dbReference type="Pfam" id="PF07833">
    <property type="entry name" value="Cu_amine_oxidN1"/>
    <property type="match status" value="1"/>
</dbReference>
<protein>
    <submittedName>
        <fullName evidence="4">Copper amine oxidase</fullName>
    </submittedName>
</protein>
<evidence type="ECO:0000313" key="4">
    <source>
        <dbReference type="EMBL" id="KAA9004970.1"/>
    </source>
</evidence>
<name>A0A5J5GAL1_9BACL</name>
<proteinExistence type="predicted"/>
<keyword evidence="1" id="KW-0732">Signal</keyword>
<comment type="caution">
    <text evidence="4">The sequence shown here is derived from an EMBL/GenBank/DDBJ whole genome shotgun (WGS) entry which is preliminary data.</text>
</comment>
<dbReference type="PANTHER" id="PTHR40446:SF2">
    <property type="entry name" value="N-ACETYLGLUCOSAMINE-1-PHOSPHODIESTER ALPHA-N-ACETYLGLUCOSAMINIDASE"/>
    <property type="match status" value="1"/>
</dbReference>
<dbReference type="Gene3D" id="3.30.457.10">
    <property type="entry name" value="Copper amine oxidase-like, N-terminal domain"/>
    <property type="match status" value="1"/>
</dbReference>
<keyword evidence="5" id="KW-1185">Reference proteome</keyword>
<evidence type="ECO:0000259" key="2">
    <source>
        <dbReference type="Pfam" id="PF07833"/>
    </source>
</evidence>
<feature type="chain" id="PRO_5023878626" evidence="1">
    <location>
        <begin position="24"/>
        <end position="379"/>
    </location>
</feature>
<feature type="domain" description="Copper amine oxidase-like N-terminal" evidence="2">
    <location>
        <begin position="33"/>
        <end position="126"/>
    </location>
</feature>
<dbReference type="SUPFAM" id="SSF55383">
    <property type="entry name" value="Copper amine oxidase, domain N"/>
    <property type="match status" value="1"/>
</dbReference>
<dbReference type="Proteomes" id="UP000367750">
    <property type="component" value="Unassembled WGS sequence"/>
</dbReference>
<dbReference type="AlphaFoldDB" id="A0A5J5GAL1"/>
<sequence>MKPLTLGAVMLLALSLILTPAHAAAPAVKMAVLVDGQNRSFLPVRFLDGFAGISTGAGADGAITVSQGDKHLTFVRGSLTAQVNGKPAALPAAPFAEQGATYVPAGFLAGQLNLNLTWNSGGTSVTVAAGGDAVALPVVHGIGSLAASQPVTSAERAFKVGSRTYHTRVVTVSLLHPKVRLGVALAQGTVGHVQELKSIAVQNKAVAAINGTFFDAYTKGAYKAPYGYIASGGKLLKNSPGDRRATFVYDANGLAELLPGLDFRGRFDAGVIEGAVQAGPRLVTDGKVSIHVREEGFRDPKILTGGGARSALGITRDHKLLLLTTGGATIPQLAEIMKQAGAYQAMNLDGGASSGLYCNGKYLTAPGRPISNAIIVTLQ</sequence>
<dbReference type="InterPro" id="IPR018711">
    <property type="entry name" value="NAGPA"/>
</dbReference>
<gene>
    <name evidence="4" type="ORF">F4V43_09605</name>
</gene>
<accession>A0A5J5GAL1</accession>